<feature type="region of interest" description="Disordered" evidence="1">
    <location>
        <begin position="117"/>
        <end position="138"/>
    </location>
</feature>
<protein>
    <recommendedName>
        <fullName evidence="5">DUF2304 domain-containing protein</fullName>
    </recommendedName>
</protein>
<keyword evidence="2" id="KW-0472">Membrane</keyword>
<keyword evidence="4" id="KW-1185">Reference proteome</keyword>
<organism evidence="3 4">
    <name type="scientific">Ramlibacter terrae</name>
    <dbReference type="NCBI Taxonomy" id="2732511"/>
    <lineage>
        <taxon>Bacteria</taxon>
        <taxon>Pseudomonadati</taxon>
        <taxon>Pseudomonadota</taxon>
        <taxon>Betaproteobacteria</taxon>
        <taxon>Burkholderiales</taxon>
        <taxon>Comamonadaceae</taxon>
        <taxon>Ramlibacter</taxon>
    </lineage>
</organism>
<evidence type="ECO:0000256" key="1">
    <source>
        <dbReference type="SAM" id="MobiDB-lite"/>
    </source>
</evidence>
<gene>
    <name evidence="3" type="ORF">HK414_24310</name>
</gene>
<evidence type="ECO:0000256" key="2">
    <source>
        <dbReference type="SAM" id="Phobius"/>
    </source>
</evidence>
<name>A0ABX6P6M4_9BURK</name>
<evidence type="ECO:0000313" key="4">
    <source>
        <dbReference type="Proteomes" id="UP000500826"/>
    </source>
</evidence>
<reference evidence="3 4" key="1">
    <citation type="submission" date="2020-05" db="EMBL/GenBank/DDBJ databases">
        <title>Ramlibacter rhizophilus sp. nov., isolated from rhizosphere soil of national flower Mugunghwa from South Korea.</title>
        <authorList>
            <person name="Zheng-Fei Y."/>
            <person name="Huan T."/>
        </authorList>
    </citation>
    <scope>NUCLEOTIDE SEQUENCE [LARGE SCALE GENOMIC DNA]</scope>
    <source>
        <strain evidence="3 4">H242</strain>
    </source>
</reference>
<dbReference type="Proteomes" id="UP000500826">
    <property type="component" value="Chromosome"/>
</dbReference>
<feature type="transmembrane region" description="Helical" evidence="2">
    <location>
        <begin position="6"/>
        <end position="25"/>
    </location>
</feature>
<keyword evidence="2" id="KW-0812">Transmembrane</keyword>
<accession>A0ABX6P6M4</accession>
<dbReference type="EMBL" id="CP053418">
    <property type="protein sequence ID" value="QJW85372.1"/>
    <property type="molecule type" value="Genomic_DNA"/>
</dbReference>
<evidence type="ECO:0000313" key="3">
    <source>
        <dbReference type="EMBL" id="QJW85372.1"/>
    </source>
</evidence>
<evidence type="ECO:0008006" key="5">
    <source>
        <dbReference type="Google" id="ProtNLM"/>
    </source>
</evidence>
<sequence>MQWWLSSAGALIAALVTFVISWSALKPRQRLFATRLVSRWAQRAAIAFATLYFTWVNVDFLMKDGPIARLELFVLLLANAEALILILVHLFVKAFSGFLDKRNERWEKMSARIATLEARSPSGPSSQGTRNTTGTRTR</sequence>
<proteinExistence type="predicted"/>
<feature type="compositionally biased region" description="Low complexity" evidence="1">
    <location>
        <begin position="128"/>
        <end position="138"/>
    </location>
</feature>
<feature type="transmembrane region" description="Helical" evidence="2">
    <location>
        <begin position="67"/>
        <end position="92"/>
    </location>
</feature>
<keyword evidence="2" id="KW-1133">Transmembrane helix</keyword>